<sequence>MLAEIKGKVSRTGSNLSERLEDNLTGNVFGALRYLPFSDGLGKVLANSVQSSNVESIIKGVTDDFWANKIEFWPYDQEGELDALLTFDDTIIGIEVKFISGLSSVDDADDGSYTLSKHQLARESRIVARKGTNKEKVLLFIADRQMCKAVKDDIGDSKESNRKLIENGVELGFISWQDFLHELKQLNGLDQFQQIIIQDLIELLTRKGFEDFINMDINGAPFIHSDQLFNFNISTNKVTIDFKNDTLINKELYYEFN</sequence>
<dbReference type="Proteomes" id="UP000016464">
    <property type="component" value="Unassembled WGS sequence"/>
</dbReference>
<name>U1N586_9BACL</name>
<reference evidence="1 2" key="1">
    <citation type="journal article" date="2013" name="Genome Announc.">
        <title>Draft Genome Sequence of Exiguobacterium pavilionensis Strain RW-2, with Wide Thermal, Salinity, and pH Tolerance, Isolated from Modern Freshwater Microbialites.</title>
        <authorList>
            <person name="White R.A.III."/>
            <person name="Grassa C.J."/>
            <person name="Suttle C.A."/>
        </authorList>
    </citation>
    <scope>NUCLEOTIDE SEQUENCE [LARGE SCALE GENOMIC DNA]</scope>
    <source>
        <strain evidence="1 2">RW-2</strain>
    </source>
</reference>
<organism evidence="1 2">
    <name type="scientific">Exiguobacterium chiriqhucha RW-2</name>
    <dbReference type="NCBI Taxonomy" id="1345023"/>
    <lineage>
        <taxon>Bacteria</taxon>
        <taxon>Bacillati</taxon>
        <taxon>Bacillota</taxon>
        <taxon>Bacilli</taxon>
        <taxon>Bacillales</taxon>
        <taxon>Bacillales Family XII. Incertae Sedis</taxon>
        <taxon>Exiguobacterium</taxon>
    </lineage>
</organism>
<proteinExistence type="predicted"/>
<protein>
    <submittedName>
        <fullName evidence="1">Uncharacterized protein</fullName>
    </submittedName>
</protein>
<dbReference type="AlphaFoldDB" id="U1N586"/>
<dbReference type="eggNOG" id="ENOG5032WT3">
    <property type="taxonomic scope" value="Bacteria"/>
</dbReference>
<dbReference type="RefSeq" id="WP_021066254.1">
    <property type="nucleotide sequence ID" value="NZ_ATCL01000014.1"/>
</dbReference>
<evidence type="ECO:0000313" key="1">
    <source>
        <dbReference type="EMBL" id="ERG67690.1"/>
    </source>
</evidence>
<comment type="caution">
    <text evidence="1">The sequence shown here is derived from an EMBL/GenBank/DDBJ whole genome shotgun (WGS) entry which is preliminary data.</text>
</comment>
<dbReference type="STRING" id="1385984.GCA_000702565_00539"/>
<dbReference type="EMBL" id="ATCL01000014">
    <property type="protein sequence ID" value="ERG67690.1"/>
    <property type="molecule type" value="Genomic_DNA"/>
</dbReference>
<accession>U1N586</accession>
<gene>
    <name evidence="1" type="ORF">M467_10400</name>
</gene>
<dbReference type="PATRIC" id="fig|1345023.5.peg.1090"/>
<evidence type="ECO:0000313" key="2">
    <source>
        <dbReference type="Proteomes" id="UP000016464"/>
    </source>
</evidence>
<keyword evidence="2" id="KW-1185">Reference proteome</keyword>